<dbReference type="NCBIfam" id="TIGR02684">
    <property type="entry name" value="dnstrm_HI1420"/>
    <property type="match status" value="1"/>
</dbReference>
<dbReference type="RefSeq" id="WP_320234830.1">
    <property type="nucleotide sequence ID" value="NZ_JAVIJF010000015.1"/>
</dbReference>
<keyword evidence="2" id="KW-1185">Reference proteome</keyword>
<comment type="caution">
    <text evidence="1">The sequence shown here is derived from an EMBL/GenBank/DDBJ whole genome shotgun (WGS) entry which is preliminary data.</text>
</comment>
<reference evidence="1 2" key="1">
    <citation type="submission" date="2023-08" db="EMBL/GenBank/DDBJ databases">
        <title>Implementing the SeqCode for naming new Mesorhizobium species isolated from Vachellia karroo root nodules.</title>
        <authorList>
            <person name="Van Lill M."/>
        </authorList>
    </citation>
    <scope>NUCLEOTIDE SEQUENCE [LARGE SCALE GENOMIC DNA]</scope>
    <source>
        <strain evidence="1 2">MSK 1335</strain>
    </source>
</reference>
<evidence type="ECO:0000313" key="2">
    <source>
        <dbReference type="Proteomes" id="UP001276840"/>
    </source>
</evidence>
<evidence type="ECO:0000313" key="1">
    <source>
        <dbReference type="EMBL" id="MDX8526891.1"/>
    </source>
</evidence>
<dbReference type="Proteomes" id="UP001276840">
    <property type="component" value="Unassembled WGS sequence"/>
</dbReference>
<dbReference type="InterPro" id="IPR014057">
    <property type="entry name" value="HI1420"/>
</dbReference>
<name>A0ABU4ZNE2_9HYPH</name>
<organism evidence="1 2">
    <name type="scientific">Mesorhizobium montanum</name>
    <dbReference type="NCBI Taxonomy" id="3072323"/>
    <lineage>
        <taxon>Bacteria</taxon>
        <taxon>Pseudomonadati</taxon>
        <taxon>Pseudomonadota</taxon>
        <taxon>Alphaproteobacteria</taxon>
        <taxon>Hyphomicrobiales</taxon>
        <taxon>Phyllobacteriaceae</taxon>
        <taxon>Mesorhizobium</taxon>
    </lineage>
</organism>
<accession>A0ABU4ZNE2</accession>
<proteinExistence type="predicted"/>
<dbReference type="EMBL" id="JAVIJF010000015">
    <property type="protein sequence ID" value="MDX8526891.1"/>
    <property type="molecule type" value="Genomic_DNA"/>
</dbReference>
<sequence length="96" mass="10481">MPLNTTRFDVLDYLKTPEDRLAFIEAAFEDGEAMIIARTISSVAQSIGMNVVAKKAGMTLGTFIEALSEGDPPLSMLLAVLKALDLQLLVKRIDQQ</sequence>
<dbReference type="Pfam" id="PF21716">
    <property type="entry name" value="dnstrm_HI1420"/>
    <property type="match status" value="1"/>
</dbReference>
<gene>
    <name evidence="1" type="ORF">RFM68_20530</name>
</gene>
<protein>
    <submittedName>
        <fullName evidence="1">Addiction module antidote protein</fullName>
    </submittedName>
</protein>